<sequence>MPRWKELPEELDPQIKEFTSQLRRLVDRSGLSVAALADRTGYSKTSWERYLGGRLLAPKGAIVALAEVTGTHPIHLTTMWELAERAWSRSEMRHDMTIEAIRISQARAALSEFGPPPANARGRTAHRGGAAASGAAGPAVPAQPTASDANARTPSAGPRSAGTDSWGVAGHHGPSPAGRRGPGGPAGGAGHRGAGAAGAAAGGGAHGARPGGRASRRAPAAPPGGGMRRTTMFVAGALCVLVVAAGAFWATSDRGTGKAAGTPSPTPAVTTATTPTSAAAPPPGVKCSGDGCTGKDAQSMGCSGSLVTTARTATVGTTVVEVRYSQACGAAWGRITQAVQGDRVEVSTDRSRQQGSVAAAGGRSAYTPMVAVKDAGEANACVTLASGETGCTRQP</sequence>
<dbReference type="HOGENOM" id="CLU_027956_0_0_11"/>
<evidence type="ECO:0000256" key="1">
    <source>
        <dbReference type="SAM" id="MobiDB-lite"/>
    </source>
</evidence>
<accession>A0A089XDU7</accession>
<keyword evidence="2" id="KW-0812">Transmembrane</keyword>
<evidence type="ECO:0000256" key="2">
    <source>
        <dbReference type="SAM" id="Phobius"/>
    </source>
</evidence>
<feature type="region of interest" description="Disordered" evidence="1">
    <location>
        <begin position="253"/>
        <end position="284"/>
    </location>
</feature>
<dbReference type="STRING" id="1907.SGLAU_20740"/>
<dbReference type="AlphaFoldDB" id="A0A089XDU7"/>
<dbReference type="SMART" id="SM00530">
    <property type="entry name" value="HTH_XRE"/>
    <property type="match status" value="1"/>
</dbReference>
<dbReference type="SUPFAM" id="SSF47413">
    <property type="entry name" value="lambda repressor-like DNA-binding domains"/>
    <property type="match status" value="1"/>
</dbReference>
<dbReference type="Proteomes" id="UP000029482">
    <property type="component" value="Chromosome"/>
</dbReference>
<dbReference type="InterPro" id="IPR021224">
    <property type="entry name" value="DUF2690"/>
</dbReference>
<feature type="compositionally biased region" description="Low complexity" evidence="1">
    <location>
        <begin position="119"/>
        <end position="146"/>
    </location>
</feature>
<dbReference type="EMBL" id="CP009438">
    <property type="protein sequence ID" value="AIS00102.1"/>
    <property type="molecule type" value="Genomic_DNA"/>
</dbReference>
<protein>
    <recommendedName>
        <fullName evidence="3">HTH cro/C1-type domain-containing protein</fullName>
    </recommendedName>
</protein>
<dbReference type="InterPro" id="IPR001387">
    <property type="entry name" value="Cro/C1-type_HTH"/>
</dbReference>
<evidence type="ECO:0000259" key="3">
    <source>
        <dbReference type="SMART" id="SM00530"/>
    </source>
</evidence>
<dbReference type="OrthoDB" id="4334712at2"/>
<name>A0A089XDU7_STRGA</name>
<dbReference type="Pfam" id="PF13560">
    <property type="entry name" value="HTH_31"/>
    <property type="match status" value="1"/>
</dbReference>
<keyword evidence="2" id="KW-1133">Transmembrane helix</keyword>
<feature type="region of interest" description="Disordered" evidence="1">
    <location>
        <begin position="112"/>
        <end position="225"/>
    </location>
</feature>
<dbReference type="Pfam" id="PF10901">
    <property type="entry name" value="DUF2690"/>
    <property type="match status" value="1"/>
</dbReference>
<evidence type="ECO:0000313" key="4">
    <source>
        <dbReference type="EMBL" id="AIS00102.1"/>
    </source>
</evidence>
<feature type="compositionally biased region" description="Low complexity" evidence="1">
    <location>
        <begin position="259"/>
        <end position="279"/>
    </location>
</feature>
<feature type="domain" description="HTH cro/C1-type" evidence="3">
    <location>
        <begin position="21"/>
        <end position="76"/>
    </location>
</feature>
<feature type="transmembrane region" description="Helical" evidence="2">
    <location>
        <begin position="232"/>
        <end position="250"/>
    </location>
</feature>
<dbReference type="GO" id="GO:0003677">
    <property type="term" value="F:DNA binding"/>
    <property type="evidence" value="ECO:0007669"/>
    <property type="project" value="InterPro"/>
</dbReference>
<dbReference type="eggNOG" id="ENOG5033XVA">
    <property type="taxonomic scope" value="Bacteria"/>
</dbReference>
<keyword evidence="2" id="KW-0472">Membrane</keyword>
<gene>
    <name evidence="4" type="ORF">SGLAU_20740</name>
</gene>
<evidence type="ECO:0000313" key="5">
    <source>
        <dbReference type="Proteomes" id="UP000029482"/>
    </source>
</evidence>
<keyword evidence="5" id="KW-1185">Reference proteome</keyword>
<organism evidence="4 5">
    <name type="scientific">Streptomyces glaucescens</name>
    <dbReference type="NCBI Taxonomy" id="1907"/>
    <lineage>
        <taxon>Bacteria</taxon>
        <taxon>Bacillati</taxon>
        <taxon>Actinomycetota</taxon>
        <taxon>Actinomycetes</taxon>
        <taxon>Kitasatosporales</taxon>
        <taxon>Streptomycetaceae</taxon>
        <taxon>Streptomyces</taxon>
    </lineage>
</organism>
<proteinExistence type="predicted"/>
<dbReference type="CDD" id="cd00093">
    <property type="entry name" value="HTH_XRE"/>
    <property type="match status" value="1"/>
</dbReference>
<dbReference type="KEGG" id="sgu:SGLAU_20740"/>
<feature type="compositionally biased region" description="Gly residues" evidence="1">
    <location>
        <begin position="180"/>
        <end position="210"/>
    </location>
</feature>
<dbReference type="RefSeq" id="WP_043503480.1">
    <property type="nucleotide sequence ID" value="NZ_CP009438.1"/>
</dbReference>
<dbReference type="InterPro" id="IPR010982">
    <property type="entry name" value="Lambda_DNA-bd_dom_sf"/>
</dbReference>
<reference evidence="5" key="1">
    <citation type="journal article" date="2015" name="J. Biotechnol.">
        <title>Complete genome sequence of the actinobacterium Streptomyces glaucescens GLA.O (DSM 40922) consisting of a linear chromosome and one linear plasmid.</title>
        <authorList>
            <person name="Ortseifen V."/>
            <person name="Winkler A."/>
            <person name="Albersmeier A."/>
            <person name="Wendler S."/>
            <person name="Puhler A."/>
            <person name="Kalinowski J."/>
            <person name="Ruckert C."/>
        </authorList>
    </citation>
    <scope>NUCLEOTIDE SEQUENCE [LARGE SCALE GENOMIC DNA]</scope>
    <source>
        <strain evidence="5">DSM 40922 / GLA O</strain>
    </source>
</reference>